<organism evidence="1">
    <name type="scientific">Arundo donax</name>
    <name type="common">Giant reed</name>
    <name type="synonym">Donax arundinaceus</name>
    <dbReference type="NCBI Taxonomy" id="35708"/>
    <lineage>
        <taxon>Eukaryota</taxon>
        <taxon>Viridiplantae</taxon>
        <taxon>Streptophyta</taxon>
        <taxon>Embryophyta</taxon>
        <taxon>Tracheophyta</taxon>
        <taxon>Spermatophyta</taxon>
        <taxon>Magnoliopsida</taxon>
        <taxon>Liliopsida</taxon>
        <taxon>Poales</taxon>
        <taxon>Poaceae</taxon>
        <taxon>PACMAD clade</taxon>
        <taxon>Arundinoideae</taxon>
        <taxon>Arundineae</taxon>
        <taxon>Arundo</taxon>
    </lineage>
</organism>
<proteinExistence type="predicted"/>
<reference evidence="1" key="2">
    <citation type="journal article" date="2015" name="Data Brief">
        <title>Shoot transcriptome of the giant reed, Arundo donax.</title>
        <authorList>
            <person name="Barrero R.A."/>
            <person name="Guerrero F.D."/>
            <person name="Moolhuijzen P."/>
            <person name="Goolsby J.A."/>
            <person name="Tidwell J."/>
            <person name="Bellgard S.E."/>
            <person name="Bellgard M.I."/>
        </authorList>
    </citation>
    <scope>NUCLEOTIDE SEQUENCE</scope>
    <source>
        <tissue evidence="1">Shoot tissue taken approximately 20 cm above the soil surface</tissue>
    </source>
</reference>
<sequence>MLCCAAPRVGAQRTKCHRFAR</sequence>
<protein>
    <submittedName>
        <fullName evidence="1">Uncharacterized protein</fullName>
    </submittedName>
</protein>
<name>A0A0A9BBM7_ARUDO</name>
<accession>A0A0A9BBM7</accession>
<evidence type="ECO:0000313" key="1">
    <source>
        <dbReference type="EMBL" id="JAD60736.1"/>
    </source>
</evidence>
<dbReference type="AlphaFoldDB" id="A0A0A9BBM7"/>
<dbReference type="EMBL" id="GBRH01237159">
    <property type="protein sequence ID" value="JAD60736.1"/>
    <property type="molecule type" value="Transcribed_RNA"/>
</dbReference>
<reference evidence="1" key="1">
    <citation type="submission" date="2014-09" db="EMBL/GenBank/DDBJ databases">
        <authorList>
            <person name="Magalhaes I.L.F."/>
            <person name="Oliveira U."/>
            <person name="Santos F.R."/>
            <person name="Vidigal T.H.D.A."/>
            <person name="Brescovit A.D."/>
            <person name="Santos A.J."/>
        </authorList>
    </citation>
    <scope>NUCLEOTIDE SEQUENCE</scope>
    <source>
        <tissue evidence="1">Shoot tissue taken approximately 20 cm above the soil surface</tissue>
    </source>
</reference>